<name>A0A3R5ZSN2_9BACT</name>
<protein>
    <submittedName>
        <fullName evidence="1">Uncharacterized protein</fullName>
    </submittedName>
</protein>
<accession>A0A3R5ZSN2</accession>
<reference evidence="3 4" key="1">
    <citation type="submission" date="2018-08" db="EMBL/GenBank/DDBJ databases">
        <title>A genome reference for cultivated species of the human gut microbiota.</title>
        <authorList>
            <person name="Zou Y."/>
            <person name="Xue W."/>
            <person name="Luo G."/>
        </authorList>
    </citation>
    <scope>NUCLEOTIDE SEQUENCE [LARGE SCALE GENOMIC DNA]</scope>
    <source>
        <strain evidence="2 3">AM16-50</strain>
        <strain evidence="1 4">AM50-15</strain>
    </source>
</reference>
<dbReference type="EMBL" id="QSEF01000007">
    <property type="protein sequence ID" value="RGZ49459.1"/>
    <property type="molecule type" value="Genomic_DNA"/>
</dbReference>
<sequence>MVTDKFHFGLGVAPTLYVQPQTVFDLSIMAKVGYRLSKHCELGLSYQYGCLNTQKHFNTTIINPFPTSVEKALLFVFFRTGKGFSPTLTRNTYLFCSGSPGKAPAQETAGLQQNPAYKCQFAPSECRQIVRFQTVIQRILFNIFLISSTQFIAYQGVGIKRKCLPLRPTVRVRIQN</sequence>
<proteinExistence type="predicted"/>
<evidence type="ECO:0000313" key="1">
    <source>
        <dbReference type="EMBL" id="RGZ49459.1"/>
    </source>
</evidence>
<organism evidence="1 4">
    <name type="scientific">Parabacteroides merdae</name>
    <dbReference type="NCBI Taxonomy" id="46503"/>
    <lineage>
        <taxon>Bacteria</taxon>
        <taxon>Pseudomonadati</taxon>
        <taxon>Bacteroidota</taxon>
        <taxon>Bacteroidia</taxon>
        <taxon>Bacteroidales</taxon>
        <taxon>Tannerellaceae</taxon>
        <taxon>Parabacteroides</taxon>
    </lineage>
</organism>
<dbReference type="Proteomes" id="UP000283732">
    <property type="component" value="Unassembled WGS sequence"/>
</dbReference>
<dbReference type="EMBL" id="QRKC01000001">
    <property type="protein sequence ID" value="RHH80404.1"/>
    <property type="molecule type" value="Genomic_DNA"/>
</dbReference>
<evidence type="ECO:0000313" key="2">
    <source>
        <dbReference type="EMBL" id="RHH80404.1"/>
    </source>
</evidence>
<gene>
    <name evidence="2" type="ORF">DW191_04740</name>
    <name evidence="1" type="ORF">DW986_06750</name>
</gene>
<comment type="caution">
    <text evidence="1">The sequence shown here is derived from an EMBL/GenBank/DDBJ whole genome shotgun (WGS) entry which is preliminary data.</text>
</comment>
<dbReference type="Proteomes" id="UP000285173">
    <property type="component" value="Unassembled WGS sequence"/>
</dbReference>
<dbReference type="AlphaFoldDB" id="A0A3R5ZSN2"/>
<evidence type="ECO:0000313" key="3">
    <source>
        <dbReference type="Proteomes" id="UP000283732"/>
    </source>
</evidence>
<evidence type="ECO:0000313" key="4">
    <source>
        <dbReference type="Proteomes" id="UP000285173"/>
    </source>
</evidence>